<keyword evidence="18" id="KW-1185">Reference proteome</keyword>
<dbReference type="RefSeq" id="WP_230438278.1">
    <property type="nucleotide sequence ID" value="NZ_CP087715.1"/>
</dbReference>
<evidence type="ECO:0000256" key="1">
    <source>
        <dbReference type="ARBA" id="ARBA00004275"/>
    </source>
</evidence>
<feature type="domain" description="3-hydroxyacyl-CoA dehydrogenase C-terminal" evidence="15">
    <location>
        <begin position="481"/>
        <end position="573"/>
    </location>
</feature>
<dbReference type="SUPFAM" id="SSF48179">
    <property type="entry name" value="6-phosphogluconate dehydrogenase C-terminal domain-like"/>
    <property type="match status" value="2"/>
</dbReference>
<dbReference type="InterPro" id="IPR008927">
    <property type="entry name" value="6-PGluconate_DH-like_C_sf"/>
</dbReference>
<keyword evidence="4" id="KW-0276">Fatty acid metabolism</keyword>
<name>A0ABW3U9W2_9GAMM</name>
<dbReference type="PROSITE" id="PS00166">
    <property type="entry name" value="ENOYL_COA_HYDRATASE"/>
    <property type="match status" value="1"/>
</dbReference>
<comment type="similarity">
    <text evidence="3">In the N-terminal section; belongs to the enoyl-CoA hydratase/isomerase family.</text>
</comment>
<keyword evidence="11" id="KW-0456">Lyase</keyword>
<dbReference type="SUPFAM" id="SSF51735">
    <property type="entry name" value="NAD(P)-binding Rossmann-fold domains"/>
    <property type="match status" value="1"/>
</dbReference>
<feature type="domain" description="3-hydroxyacyl-CoA dehydrogenase NAD binding" evidence="16">
    <location>
        <begin position="301"/>
        <end position="476"/>
    </location>
</feature>
<proteinExistence type="inferred from homology"/>
<evidence type="ECO:0000256" key="13">
    <source>
        <dbReference type="ARBA" id="ARBA00049556"/>
    </source>
</evidence>
<dbReference type="Pfam" id="PF00725">
    <property type="entry name" value="3HCDH"/>
    <property type="match status" value="2"/>
</dbReference>
<evidence type="ECO:0000256" key="8">
    <source>
        <dbReference type="ARBA" id="ARBA00023098"/>
    </source>
</evidence>
<reference evidence="18" key="1">
    <citation type="journal article" date="2019" name="Int. J. Syst. Evol. Microbiol.">
        <title>The Global Catalogue of Microorganisms (GCM) 10K type strain sequencing project: providing services to taxonomists for standard genome sequencing and annotation.</title>
        <authorList>
            <consortium name="The Broad Institute Genomics Platform"/>
            <consortium name="The Broad Institute Genome Sequencing Center for Infectious Disease"/>
            <person name="Wu L."/>
            <person name="Ma J."/>
        </authorList>
    </citation>
    <scope>NUCLEOTIDE SEQUENCE [LARGE SCALE GENOMIC DNA]</scope>
    <source>
        <strain evidence="18">CCUG 54356</strain>
    </source>
</reference>
<evidence type="ECO:0000256" key="5">
    <source>
        <dbReference type="ARBA" id="ARBA00022963"/>
    </source>
</evidence>
<comment type="catalytic activity">
    <reaction evidence="13">
        <text>a (3S)-3-hydroxyacyl-CoA + NAD(+) = a 3-oxoacyl-CoA + NADH + H(+)</text>
        <dbReference type="Rhea" id="RHEA:22432"/>
        <dbReference type="ChEBI" id="CHEBI:15378"/>
        <dbReference type="ChEBI" id="CHEBI:57318"/>
        <dbReference type="ChEBI" id="CHEBI:57540"/>
        <dbReference type="ChEBI" id="CHEBI:57945"/>
        <dbReference type="ChEBI" id="CHEBI:90726"/>
        <dbReference type="EC" id="1.1.1.35"/>
    </reaction>
</comment>
<dbReference type="Proteomes" id="UP001597264">
    <property type="component" value="Unassembled WGS sequence"/>
</dbReference>
<comment type="pathway">
    <text evidence="2">Lipid metabolism; fatty acid beta-oxidation.</text>
</comment>
<gene>
    <name evidence="17" type="ORF">ACFQ2X_06135</name>
</gene>
<dbReference type="InterPro" id="IPR001753">
    <property type="entry name" value="Enoyl-CoA_hydra/iso"/>
</dbReference>
<keyword evidence="5" id="KW-0442">Lipid degradation</keyword>
<evidence type="ECO:0000256" key="14">
    <source>
        <dbReference type="RuleBase" id="RU003707"/>
    </source>
</evidence>
<dbReference type="Pfam" id="PF02737">
    <property type="entry name" value="3HCDH_N"/>
    <property type="match status" value="1"/>
</dbReference>
<dbReference type="SUPFAM" id="SSF52096">
    <property type="entry name" value="ClpP/crotonase"/>
    <property type="match status" value="1"/>
</dbReference>
<keyword evidence="12" id="KW-0511">Multifunctional enzyme</keyword>
<comment type="similarity">
    <text evidence="14">Belongs to the enoyl-CoA hydratase/isomerase family.</text>
</comment>
<comment type="subcellular location">
    <subcellularLocation>
        <location evidence="1">Peroxisome</location>
    </subcellularLocation>
</comment>
<dbReference type="PANTHER" id="PTHR23309:SF51">
    <property type="entry name" value="3-HYDROXYACYL-COA DEHYDROGENASE-RELATED"/>
    <property type="match status" value="1"/>
</dbReference>
<evidence type="ECO:0000259" key="15">
    <source>
        <dbReference type="Pfam" id="PF00725"/>
    </source>
</evidence>
<evidence type="ECO:0000256" key="9">
    <source>
        <dbReference type="ARBA" id="ARBA00023140"/>
    </source>
</evidence>
<evidence type="ECO:0000256" key="6">
    <source>
        <dbReference type="ARBA" id="ARBA00023002"/>
    </source>
</evidence>
<dbReference type="Pfam" id="PF00378">
    <property type="entry name" value="ECH_1"/>
    <property type="match status" value="1"/>
</dbReference>
<dbReference type="PANTHER" id="PTHR23309">
    <property type="entry name" value="3-HYDROXYACYL-COA DEHYROGENASE"/>
    <property type="match status" value="1"/>
</dbReference>
<keyword evidence="8" id="KW-0443">Lipid metabolism</keyword>
<dbReference type="Gene3D" id="1.10.1040.50">
    <property type="match status" value="1"/>
</dbReference>
<dbReference type="CDD" id="cd06558">
    <property type="entry name" value="crotonase-like"/>
    <property type="match status" value="1"/>
</dbReference>
<evidence type="ECO:0000256" key="2">
    <source>
        <dbReference type="ARBA" id="ARBA00005005"/>
    </source>
</evidence>
<evidence type="ECO:0000256" key="11">
    <source>
        <dbReference type="ARBA" id="ARBA00023239"/>
    </source>
</evidence>
<dbReference type="InterPro" id="IPR006176">
    <property type="entry name" value="3-OHacyl-CoA_DH_NAD-bd"/>
</dbReference>
<evidence type="ECO:0000256" key="12">
    <source>
        <dbReference type="ARBA" id="ARBA00023268"/>
    </source>
</evidence>
<organism evidence="17 18">
    <name type="scientific">Microbulbifer celer</name>
    <dbReference type="NCBI Taxonomy" id="435905"/>
    <lineage>
        <taxon>Bacteria</taxon>
        <taxon>Pseudomonadati</taxon>
        <taxon>Pseudomonadota</taxon>
        <taxon>Gammaproteobacteria</taxon>
        <taxon>Cellvibrionales</taxon>
        <taxon>Microbulbiferaceae</taxon>
        <taxon>Microbulbifer</taxon>
    </lineage>
</organism>
<evidence type="ECO:0000313" key="17">
    <source>
        <dbReference type="EMBL" id="MFD1216169.1"/>
    </source>
</evidence>
<sequence length="703" mass="75794">MSVVDYEIRNQIGIVRLNNPPVNALSQALRAGILAAVERAQTDESRAILIICEGRTFVAGADISEFNQPPVLPTLPDVVAGIEQSQKPVIAALHGTALGGGLELALACHYRCALPSAKVGLPEVKLGLLPGAGGTQYLPRLAGVEAALELITSGNPVSAQRAHTLGVIDAVLDDEKSPVTPLDNAAIAYAQTLLSQSAPLRRVRDIEIPPDTVSENYFHKAREQLARRYRGQPAPQLIADCIQAAVEKPIDAGLALERMHFERCLHSSESAAMRHLFFAERQCTKVVGLAKDVTAKPVRSVGIIGGGTMGGGIAMNFANAGIPVRMLEINDEAMARGLAIVQRNYAASVKKGRLTQESMDRAMACIQGTTDYAELSQVDLVIEAVFENLEIKQQVFRKLDEVCKPGAILASNTSYQDLDAIAAVTRRPEDVIGLHFFSPANVMKLLEVVRGAQTSDSVLATAMQLARAIGKVPVLSRVCYGFIGNRMLNQYFRQAHLCLMEGATPAQIDGAMESWGMAMGPLAVGDLSGLDIGYKARQAEPDNPDHQRVYCLPDALVEMGRLGQKTGAGYYRYDPETRAREEDAEVLALARKLAAERGVTPRSLSDEEIRNRLLLALVNEGARILEEGVAQRASDIDVVYANGYGFPRYRGGPMYFADQLGGEAVLVRLRGLYAETGDPCWKPAALIESLAATGKNFTDEVMA</sequence>
<feature type="domain" description="3-hydroxyacyl-CoA dehydrogenase C-terminal" evidence="15">
    <location>
        <begin position="610"/>
        <end position="695"/>
    </location>
</feature>
<accession>A0ABW3U9W2</accession>
<evidence type="ECO:0000259" key="16">
    <source>
        <dbReference type="Pfam" id="PF02737"/>
    </source>
</evidence>
<evidence type="ECO:0000256" key="4">
    <source>
        <dbReference type="ARBA" id="ARBA00022832"/>
    </source>
</evidence>
<dbReference type="Gene3D" id="3.40.50.720">
    <property type="entry name" value="NAD(P)-binding Rossmann-like Domain"/>
    <property type="match status" value="1"/>
</dbReference>
<evidence type="ECO:0000256" key="3">
    <source>
        <dbReference type="ARBA" id="ARBA00008750"/>
    </source>
</evidence>
<keyword evidence="9" id="KW-0576">Peroxisome</keyword>
<evidence type="ECO:0000256" key="7">
    <source>
        <dbReference type="ARBA" id="ARBA00023027"/>
    </source>
</evidence>
<dbReference type="InterPro" id="IPR018376">
    <property type="entry name" value="Enoyl-CoA_hyd/isom_CS"/>
</dbReference>
<dbReference type="InterPro" id="IPR006108">
    <property type="entry name" value="3HC_DH_C"/>
</dbReference>
<comment type="caution">
    <text evidence="17">The sequence shown here is derived from an EMBL/GenBank/DDBJ whole genome shotgun (WGS) entry which is preliminary data.</text>
</comment>
<dbReference type="InterPro" id="IPR029045">
    <property type="entry name" value="ClpP/crotonase-like_dom_sf"/>
</dbReference>
<keyword evidence="6" id="KW-0560">Oxidoreductase</keyword>
<keyword evidence="10" id="KW-0413">Isomerase</keyword>
<keyword evidence="7" id="KW-0520">NAD</keyword>
<dbReference type="EMBL" id="JBHTLR010000007">
    <property type="protein sequence ID" value="MFD1216169.1"/>
    <property type="molecule type" value="Genomic_DNA"/>
</dbReference>
<evidence type="ECO:0000313" key="18">
    <source>
        <dbReference type="Proteomes" id="UP001597264"/>
    </source>
</evidence>
<dbReference type="InterPro" id="IPR036291">
    <property type="entry name" value="NAD(P)-bd_dom_sf"/>
</dbReference>
<evidence type="ECO:0000256" key="10">
    <source>
        <dbReference type="ARBA" id="ARBA00023235"/>
    </source>
</evidence>
<protein>
    <submittedName>
        <fullName evidence="17">3-hydroxyacyl-CoA dehydrogenase NAD-binding domain-containing protein</fullName>
    </submittedName>
</protein>
<dbReference type="Gene3D" id="3.90.226.10">
    <property type="entry name" value="2-enoyl-CoA Hydratase, Chain A, domain 1"/>
    <property type="match status" value="1"/>
</dbReference>